<feature type="compositionally biased region" description="Acidic residues" evidence="14">
    <location>
        <begin position="1"/>
        <end position="11"/>
    </location>
</feature>
<keyword evidence="3 17" id="KW-0489">Methyltransferase</keyword>
<protein>
    <recommendedName>
        <fullName evidence="2">[histone H3]-lysine(4) N-trimethyltransferase</fullName>
        <ecNumber evidence="2">2.1.1.354</ecNumber>
    </recommendedName>
</protein>
<dbReference type="SMART" id="SM00508">
    <property type="entry name" value="PostSET"/>
    <property type="match status" value="1"/>
</dbReference>
<dbReference type="EMBL" id="DS235221">
    <property type="protein sequence ID" value="EEB13451.1"/>
    <property type="molecule type" value="Genomic_DNA"/>
</dbReference>
<gene>
    <name evidence="18" type="primary">8230723</name>
    <name evidence="17" type="ORF">Phum_PHUM240750</name>
</gene>
<evidence type="ECO:0000256" key="10">
    <source>
        <dbReference type="ARBA" id="ARBA00023242"/>
    </source>
</evidence>
<comment type="catalytic activity">
    <reaction evidence="12">
        <text>N(6)-methyl-L-lysyl(4)-[histone H3] + S-adenosyl-L-methionine = N(6),N(6)-dimethyl-L-lysyl(4)-[histone H3] + S-adenosyl-L-homocysteine + H(+)</text>
        <dbReference type="Rhea" id="RHEA:60268"/>
        <dbReference type="Rhea" id="RHEA-COMP:15540"/>
        <dbReference type="Rhea" id="RHEA-COMP:15543"/>
        <dbReference type="ChEBI" id="CHEBI:15378"/>
        <dbReference type="ChEBI" id="CHEBI:57856"/>
        <dbReference type="ChEBI" id="CHEBI:59789"/>
        <dbReference type="ChEBI" id="CHEBI:61929"/>
        <dbReference type="ChEBI" id="CHEBI:61976"/>
    </reaction>
</comment>
<evidence type="ECO:0000256" key="4">
    <source>
        <dbReference type="ARBA" id="ARBA00022679"/>
    </source>
</evidence>
<dbReference type="InterPro" id="IPR044570">
    <property type="entry name" value="Set1-like"/>
</dbReference>
<comment type="catalytic activity">
    <reaction evidence="11">
        <text>L-lysyl(4)-[histone H3] + 3 S-adenosyl-L-methionine = N(6),N(6),N(6)-trimethyl-L-lysyl(4)-[histone H3] + 3 S-adenosyl-L-homocysteine + 3 H(+)</text>
        <dbReference type="Rhea" id="RHEA:60260"/>
        <dbReference type="Rhea" id="RHEA-COMP:15537"/>
        <dbReference type="Rhea" id="RHEA-COMP:15547"/>
        <dbReference type="ChEBI" id="CHEBI:15378"/>
        <dbReference type="ChEBI" id="CHEBI:29969"/>
        <dbReference type="ChEBI" id="CHEBI:57856"/>
        <dbReference type="ChEBI" id="CHEBI:59789"/>
        <dbReference type="ChEBI" id="CHEBI:61961"/>
        <dbReference type="EC" id="2.1.1.354"/>
    </reaction>
</comment>
<dbReference type="InterPro" id="IPR003616">
    <property type="entry name" value="Post-SET_dom"/>
</dbReference>
<dbReference type="PROSITE" id="PS50280">
    <property type="entry name" value="SET"/>
    <property type="match status" value="1"/>
</dbReference>
<dbReference type="KEGG" id="phu:Phum_PHUM240750"/>
<name>E0VJ95_PEDHC</name>
<dbReference type="InParanoid" id="E0VJ95"/>
<keyword evidence="10" id="KW-0539">Nucleus</keyword>
<evidence type="ECO:0000313" key="19">
    <source>
        <dbReference type="Proteomes" id="UP000009046"/>
    </source>
</evidence>
<evidence type="ECO:0000256" key="1">
    <source>
        <dbReference type="ARBA" id="ARBA00004123"/>
    </source>
</evidence>
<keyword evidence="6" id="KW-0156">Chromatin regulator</keyword>
<evidence type="ECO:0000256" key="2">
    <source>
        <dbReference type="ARBA" id="ARBA00012182"/>
    </source>
</evidence>
<evidence type="ECO:0000313" key="17">
    <source>
        <dbReference type="EMBL" id="EEB13451.1"/>
    </source>
</evidence>
<evidence type="ECO:0000256" key="7">
    <source>
        <dbReference type="ARBA" id="ARBA00022884"/>
    </source>
</evidence>
<dbReference type="Gene3D" id="2.170.270.10">
    <property type="entry name" value="SET domain"/>
    <property type="match status" value="1"/>
</dbReference>
<feature type="region of interest" description="Disordered" evidence="14">
    <location>
        <begin position="67"/>
        <end position="145"/>
    </location>
</feature>
<reference evidence="17" key="2">
    <citation type="submission" date="2007-04" db="EMBL/GenBank/DDBJ databases">
        <title>The genome of the human body louse.</title>
        <authorList>
            <consortium name="The Human Body Louse Genome Consortium"/>
            <person name="Kirkness E."/>
            <person name="Walenz B."/>
            <person name="Hass B."/>
            <person name="Bruggner R."/>
            <person name="Strausberg R."/>
        </authorList>
    </citation>
    <scope>NUCLEOTIDE SEQUENCE</scope>
    <source>
        <strain evidence="17">USDA</strain>
    </source>
</reference>
<dbReference type="FunFam" id="2.170.270.10:FF:000010">
    <property type="entry name" value="Histone-lysine N-methyltransferase"/>
    <property type="match status" value="1"/>
</dbReference>
<evidence type="ECO:0000256" key="12">
    <source>
        <dbReference type="ARBA" id="ARBA00047583"/>
    </source>
</evidence>
<dbReference type="InterPro" id="IPR024657">
    <property type="entry name" value="COMPASS_Set1_N-SET"/>
</dbReference>
<dbReference type="VEuPathDB" id="VectorBase:PHUM240750"/>
<dbReference type="Pfam" id="PF11764">
    <property type="entry name" value="N-SET"/>
    <property type="match status" value="1"/>
</dbReference>
<feature type="region of interest" description="Disordered" evidence="14">
    <location>
        <begin position="1"/>
        <end position="44"/>
    </location>
</feature>
<dbReference type="SUPFAM" id="SSF82199">
    <property type="entry name" value="SET domain"/>
    <property type="match status" value="1"/>
</dbReference>
<keyword evidence="8" id="KW-0805">Transcription regulation</keyword>
<reference evidence="17" key="1">
    <citation type="submission" date="2007-04" db="EMBL/GenBank/DDBJ databases">
        <title>Annotation of Pediculus humanus corporis strain USDA.</title>
        <authorList>
            <person name="Kirkness E."/>
            <person name="Hannick L."/>
            <person name="Hass B."/>
            <person name="Bruggner R."/>
            <person name="Lawson D."/>
            <person name="Bidwell S."/>
            <person name="Joardar V."/>
            <person name="Caler E."/>
            <person name="Walenz B."/>
            <person name="Inman J."/>
            <person name="Schobel S."/>
            <person name="Galinsky K."/>
            <person name="Amedeo P."/>
            <person name="Strausberg R."/>
        </authorList>
    </citation>
    <scope>NUCLEOTIDE SEQUENCE</scope>
    <source>
        <strain evidence="17">USDA</strain>
    </source>
</reference>
<evidence type="ECO:0000256" key="8">
    <source>
        <dbReference type="ARBA" id="ARBA00023015"/>
    </source>
</evidence>
<dbReference type="GO" id="GO:0140999">
    <property type="term" value="F:histone H3K4 trimethyltransferase activity"/>
    <property type="evidence" value="ECO:0007669"/>
    <property type="project" value="UniProtKB-EC"/>
</dbReference>
<evidence type="ECO:0000256" key="3">
    <source>
        <dbReference type="ARBA" id="ARBA00022603"/>
    </source>
</evidence>
<feature type="domain" description="SET" evidence="15">
    <location>
        <begin position="435"/>
        <end position="552"/>
    </location>
</feature>
<evidence type="ECO:0000259" key="15">
    <source>
        <dbReference type="PROSITE" id="PS50280"/>
    </source>
</evidence>
<dbReference type="EC" id="2.1.1.354" evidence="2"/>
<dbReference type="Pfam" id="PF00856">
    <property type="entry name" value="SET"/>
    <property type="match status" value="1"/>
</dbReference>
<keyword evidence="9" id="KW-0804">Transcription</keyword>
<dbReference type="PANTHER" id="PTHR45814">
    <property type="entry name" value="HISTONE-LYSINE N-METHYLTRANSFERASE SETD1"/>
    <property type="match status" value="1"/>
</dbReference>
<reference evidence="18" key="3">
    <citation type="submission" date="2020-05" db="UniProtKB">
        <authorList>
            <consortium name="EnsemblMetazoa"/>
        </authorList>
    </citation>
    <scope>IDENTIFICATION</scope>
    <source>
        <strain evidence="18">USDA</strain>
    </source>
</reference>
<evidence type="ECO:0000256" key="13">
    <source>
        <dbReference type="ARBA" id="ARBA00049129"/>
    </source>
</evidence>
<dbReference type="GO" id="GO:0048188">
    <property type="term" value="C:Set1C/COMPASS complex"/>
    <property type="evidence" value="ECO:0007669"/>
    <property type="project" value="InterPro"/>
</dbReference>
<keyword evidence="4 17" id="KW-0808">Transferase</keyword>
<dbReference type="SMART" id="SM01291">
    <property type="entry name" value="N-SET"/>
    <property type="match status" value="1"/>
</dbReference>
<dbReference type="SMART" id="SM00317">
    <property type="entry name" value="SET"/>
    <property type="match status" value="1"/>
</dbReference>
<dbReference type="CDD" id="cd19169">
    <property type="entry name" value="SET_SETD1"/>
    <property type="match status" value="1"/>
</dbReference>
<evidence type="ECO:0000256" key="9">
    <source>
        <dbReference type="ARBA" id="ARBA00023163"/>
    </source>
</evidence>
<organism>
    <name type="scientific">Pediculus humanus subsp. corporis</name>
    <name type="common">Body louse</name>
    <dbReference type="NCBI Taxonomy" id="121224"/>
    <lineage>
        <taxon>Eukaryota</taxon>
        <taxon>Metazoa</taxon>
        <taxon>Ecdysozoa</taxon>
        <taxon>Arthropoda</taxon>
        <taxon>Hexapoda</taxon>
        <taxon>Insecta</taxon>
        <taxon>Pterygota</taxon>
        <taxon>Neoptera</taxon>
        <taxon>Paraneoptera</taxon>
        <taxon>Psocodea</taxon>
        <taxon>Troctomorpha</taxon>
        <taxon>Phthiraptera</taxon>
        <taxon>Anoplura</taxon>
        <taxon>Pediculidae</taxon>
        <taxon>Pediculus</taxon>
    </lineage>
</organism>
<dbReference type="EMBL" id="AAZO01002791">
    <property type="status" value="NOT_ANNOTATED_CDS"/>
    <property type="molecule type" value="Genomic_DNA"/>
</dbReference>
<dbReference type="OrthoDB" id="308383at2759"/>
<dbReference type="EnsemblMetazoa" id="PHUM240750-RA">
    <property type="protein sequence ID" value="PHUM240750-PA"/>
    <property type="gene ID" value="PHUM240750"/>
</dbReference>
<dbReference type="PROSITE" id="PS50868">
    <property type="entry name" value="POST_SET"/>
    <property type="match status" value="1"/>
</dbReference>
<dbReference type="InterPro" id="IPR046341">
    <property type="entry name" value="SET_dom_sf"/>
</dbReference>
<dbReference type="GO" id="GO:0032259">
    <property type="term" value="P:methylation"/>
    <property type="evidence" value="ECO:0007669"/>
    <property type="project" value="UniProtKB-KW"/>
</dbReference>
<evidence type="ECO:0000256" key="11">
    <source>
        <dbReference type="ARBA" id="ARBA00047571"/>
    </source>
</evidence>
<dbReference type="GO" id="GO:0003723">
    <property type="term" value="F:RNA binding"/>
    <property type="evidence" value="ECO:0007669"/>
    <property type="project" value="UniProtKB-KW"/>
</dbReference>
<dbReference type="InterPro" id="IPR001214">
    <property type="entry name" value="SET_dom"/>
</dbReference>
<dbReference type="InterPro" id="IPR037841">
    <property type="entry name" value="SET_SETD1A/B"/>
</dbReference>
<dbReference type="PANTHER" id="PTHR45814:SF2">
    <property type="entry name" value="HISTONE-LYSINE N-METHYLTRANSFERASE SETD1"/>
    <property type="match status" value="1"/>
</dbReference>
<evidence type="ECO:0000256" key="14">
    <source>
        <dbReference type="SAM" id="MobiDB-lite"/>
    </source>
</evidence>
<accession>E0VJ95</accession>
<dbReference type="AlphaFoldDB" id="E0VJ95"/>
<dbReference type="GeneID" id="8230723"/>
<proteinExistence type="predicted"/>
<sequence length="574" mass="65353">MEIVSEDESEDLSQPPKTPDIHLSDTEDVPQTPSPRLKSKKSSAMEALAALGLDEFVGEIKIKERKENKKEKLSGFAGIDRKLDDSRSDVNTEKKSIQNKNADKNNYKDVTVNDHKSEKFNDRTNELNDKRKRQKMEIINGDHYSEKVSDSLLVDNVSKYGSVKLGKDEALEIDVEDEPSRSSPESQIQMEHSYSLPRERDPSSSNSPASESEIKKKQEAFTLDHDYTTKSKSPLTPKLDDNKFGKTTVKEIKKSSEKLISHLLDTYLKPEKVTPVKYKERNLIEEMTVLYEFLTKGIDAEDIGYLKRSYDSMLADESQAYWLNDTHWVDHPVTDLSSGVPSKKARVHSTGSARTQGYYKIDAVEKMRHKHHYNKTVNQQNGGTAHGIRGVAELVKGVNAASREARSNQRRLLTAFGTATDSDLLKFNQLKFRKKQLKFSKSDIHDWGLFAMEPIAADEMVIEYVGQMVRPFLADFREKEYEKRGIGSSYLFRIDLETIIDATKCGNLARFINHSCNPNCYAKIITIEGQKKIVIYSKKDIKVDEEITYDYKFPIEEEKIPCLCGAAQCKGYLN</sequence>
<keyword evidence="19" id="KW-1185">Reference proteome</keyword>
<dbReference type="RefSeq" id="XP_002426189.1">
    <property type="nucleotide sequence ID" value="XM_002426144.1"/>
</dbReference>
<evidence type="ECO:0000256" key="6">
    <source>
        <dbReference type="ARBA" id="ARBA00022853"/>
    </source>
</evidence>
<comment type="catalytic activity">
    <reaction evidence="13">
        <text>N(6),N(6)-dimethyl-L-lysyl(4)-[histone H3] + S-adenosyl-L-methionine = N(6),N(6),N(6)-trimethyl-L-lysyl(4)-[histone H3] + S-adenosyl-L-homocysteine + H(+)</text>
        <dbReference type="Rhea" id="RHEA:60272"/>
        <dbReference type="Rhea" id="RHEA-COMP:15537"/>
        <dbReference type="Rhea" id="RHEA-COMP:15540"/>
        <dbReference type="ChEBI" id="CHEBI:15378"/>
        <dbReference type="ChEBI" id="CHEBI:57856"/>
        <dbReference type="ChEBI" id="CHEBI:59789"/>
        <dbReference type="ChEBI" id="CHEBI:61961"/>
        <dbReference type="ChEBI" id="CHEBI:61976"/>
    </reaction>
</comment>
<feature type="compositionally biased region" description="Polar residues" evidence="14">
    <location>
        <begin position="181"/>
        <end position="192"/>
    </location>
</feature>
<feature type="domain" description="Post-SET" evidence="16">
    <location>
        <begin position="558"/>
        <end position="574"/>
    </location>
</feature>
<feature type="region of interest" description="Disordered" evidence="14">
    <location>
        <begin position="165"/>
        <end position="243"/>
    </location>
</feature>
<dbReference type="HOGENOM" id="CLU_475151_0_0_1"/>
<dbReference type="eggNOG" id="KOG1080">
    <property type="taxonomic scope" value="Eukaryota"/>
</dbReference>
<feature type="compositionally biased region" description="Basic and acidic residues" evidence="14">
    <location>
        <begin position="67"/>
        <end position="129"/>
    </location>
</feature>
<keyword evidence="5" id="KW-0949">S-adenosyl-L-methionine</keyword>
<dbReference type="CTD" id="8230723"/>
<comment type="subcellular location">
    <subcellularLocation>
        <location evidence="1">Nucleus</location>
    </subcellularLocation>
</comment>
<feature type="compositionally biased region" description="Basic and acidic residues" evidence="14">
    <location>
        <begin position="212"/>
        <end position="229"/>
    </location>
</feature>
<evidence type="ECO:0000259" key="16">
    <source>
        <dbReference type="PROSITE" id="PS50868"/>
    </source>
</evidence>
<dbReference type="Proteomes" id="UP000009046">
    <property type="component" value="Unassembled WGS sequence"/>
</dbReference>
<dbReference type="STRING" id="121224.E0VJ95"/>
<evidence type="ECO:0000256" key="5">
    <source>
        <dbReference type="ARBA" id="ARBA00022691"/>
    </source>
</evidence>
<evidence type="ECO:0000313" key="18">
    <source>
        <dbReference type="EnsemblMetazoa" id="PHUM240750-PA"/>
    </source>
</evidence>
<keyword evidence="7" id="KW-0694">RNA-binding</keyword>